<dbReference type="Pfam" id="PF12796">
    <property type="entry name" value="Ank_2"/>
    <property type="match status" value="3"/>
</dbReference>
<sequence length="431" mass="46817">MRGVQSNHERANGFGEICWLGVAKKSRDLIHSSGLGLLGAHMLSICSLVSGEELLTLRAEDVQDLKSLQAQVAKQLGVSRYRQRWFDEDQRELGEEDLSWTSSDRVQLLILHFLPPEEGPVQELQKACTENRLEEVERLLSQRVNPGDAEGLLHTLALHGHWKCLSLLLEAEAPVDREDTNGQQALHIAAQQGHHEVARLLLEAGADKDKVGGRHWLSALHLACQHGHCDMVRLLLDAGADIDNVAGASWSETALHVAAEKGQLEVVRLLLEAGAGKHQITSEGSSALHLAAWNGHAQVAQLLLEAGLDKDHAAKDGSSALHLAVENGSEAVVACLLNAKVDTGTCRQGFAPLHLAASFGYVEIAELLLKAGAEKNQETPFNETALDVAEKMGHKNLVKLLLRFEAHRADGSQVTVERKKARNTLPLSIAT</sequence>
<dbReference type="SMART" id="SM00248">
    <property type="entry name" value="ANK"/>
    <property type="match status" value="8"/>
</dbReference>
<comment type="caution">
    <text evidence="4">The sequence shown here is derived from an EMBL/GenBank/DDBJ whole genome shotgun (WGS) entry which is preliminary data.</text>
</comment>
<dbReference type="InterPro" id="IPR002110">
    <property type="entry name" value="Ankyrin_rpt"/>
</dbReference>
<keyword evidence="5" id="KW-1185">Reference proteome</keyword>
<name>A0ABP0PPY1_9DINO</name>
<keyword evidence="1" id="KW-0677">Repeat</keyword>
<gene>
    <name evidence="4" type="ORF">CCMP2556_LOCUS38343</name>
</gene>
<organism evidence="4 5">
    <name type="scientific">Durusdinium trenchii</name>
    <dbReference type="NCBI Taxonomy" id="1381693"/>
    <lineage>
        <taxon>Eukaryota</taxon>
        <taxon>Sar</taxon>
        <taxon>Alveolata</taxon>
        <taxon>Dinophyceae</taxon>
        <taxon>Suessiales</taxon>
        <taxon>Symbiodiniaceae</taxon>
        <taxon>Durusdinium</taxon>
    </lineage>
</organism>
<feature type="repeat" description="ANK" evidence="3">
    <location>
        <begin position="215"/>
        <end position="247"/>
    </location>
</feature>
<reference evidence="4 5" key="1">
    <citation type="submission" date="2024-02" db="EMBL/GenBank/DDBJ databases">
        <authorList>
            <person name="Chen Y."/>
            <person name="Shah S."/>
            <person name="Dougan E. K."/>
            <person name="Thang M."/>
            <person name="Chan C."/>
        </authorList>
    </citation>
    <scope>NUCLEOTIDE SEQUENCE [LARGE SCALE GENOMIC DNA]</scope>
</reference>
<feature type="repeat" description="ANK" evidence="3">
    <location>
        <begin position="283"/>
        <end position="315"/>
    </location>
</feature>
<feature type="repeat" description="ANK" evidence="3">
    <location>
        <begin position="250"/>
        <end position="282"/>
    </location>
</feature>
<dbReference type="SUPFAM" id="SSF48403">
    <property type="entry name" value="Ankyrin repeat"/>
    <property type="match status" value="1"/>
</dbReference>
<evidence type="ECO:0000313" key="4">
    <source>
        <dbReference type="EMBL" id="CAK9077836.1"/>
    </source>
</evidence>
<evidence type="ECO:0000256" key="2">
    <source>
        <dbReference type="ARBA" id="ARBA00023043"/>
    </source>
</evidence>
<dbReference type="Proteomes" id="UP001642484">
    <property type="component" value="Unassembled WGS sequence"/>
</dbReference>
<dbReference type="InterPro" id="IPR036770">
    <property type="entry name" value="Ankyrin_rpt-contain_sf"/>
</dbReference>
<feature type="repeat" description="ANK" evidence="3">
    <location>
        <begin position="181"/>
        <end position="213"/>
    </location>
</feature>
<evidence type="ECO:0000256" key="3">
    <source>
        <dbReference type="PROSITE-ProRule" id="PRU00023"/>
    </source>
</evidence>
<evidence type="ECO:0000313" key="5">
    <source>
        <dbReference type="Proteomes" id="UP001642484"/>
    </source>
</evidence>
<dbReference type="PANTHER" id="PTHR24188:SF29">
    <property type="entry name" value="GH09064P"/>
    <property type="match status" value="1"/>
</dbReference>
<dbReference type="EMBL" id="CAXAMN010023472">
    <property type="protein sequence ID" value="CAK9077836.1"/>
    <property type="molecule type" value="Genomic_DNA"/>
</dbReference>
<dbReference type="PROSITE" id="PS50088">
    <property type="entry name" value="ANK_REPEAT"/>
    <property type="match status" value="6"/>
</dbReference>
<proteinExistence type="predicted"/>
<feature type="repeat" description="ANK" evidence="3">
    <location>
        <begin position="316"/>
        <end position="348"/>
    </location>
</feature>
<dbReference type="PROSITE" id="PS50297">
    <property type="entry name" value="ANK_REP_REGION"/>
    <property type="match status" value="6"/>
</dbReference>
<dbReference type="PRINTS" id="PR01415">
    <property type="entry name" value="ANKYRIN"/>
</dbReference>
<dbReference type="Gene3D" id="1.25.40.20">
    <property type="entry name" value="Ankyrin repeat-containing domain"/>
    <property type="match status" value="4"/>
</dbReference>
<keyword evidence="2 3" id="KW-0040">ANK repeat</keyword>
<accession>A0ABP0PPY1</accession>
<dbReference type="PANTHER" id="PTHR24188">
    <property type="entry name" value="ANKYRIN REPEAT PROTEIN"/>
    <property type="match status" value="1"/>
</dbReference>
<protein>
    <submittedName>
        <fullName evidence="4">Uncharacterized protein</fullName>
    </submittedName>
</protein>
<feature type="repeat" description="ANK" evidence="3">
    <location>
        <begin position="348"/>
        <end position="380"/>
    </location>
</feature>
<evidence type="ECO:0000256" key="1">
    <source>
        <dbReference type="ARBA" id="ARBA00022737"/>
    </source>
</evidence>